<sequence length="72" mass="7624">MGLQEIGDPDPLIDYFEHVMKGATTAIGRNCSSEHKIWSPAGRPPVVSFIQLCLGWSIGGGKGPSGSTTRPL</sequence>
<reference evidence="2" key="1">
    <citation type="submission" date="2021-01" db="EMBL/GenBank/DDBJ databases">
        <title>Caligus Genome Assembly.</title>
        <authorList>
            <person name="Gallardo-Escarate C."/>
        </authorList>
    </citation>
    <scope>NUCLEOTIDE SEQUENCE [LARGE SCALE GENOMIC DNA]</scope>
</reference>
<protein>
    <submittedName>
        <fullName evidence="1">Uncharacterized protein</fullName>
    </submittedName>
</protein>
<dbReference type="Proteomes" id="UP000595437">
    <property type="component" value="Chromosome 10"/>
</dbReference>
<organism evidence="1 2">
    <name type="scientific">Caligus rogercresseyi</name>
    <name type="common">Sea louse</name>
    <dbReference type="NCBI Taxonomy" id="217165"/>
    <lineage>
        <taxon>Eukaryota</taxon>
        <taxon>Metazoa</taxon>
        <taxon>Ecdysozoa</taxon>
        <taxon>Arthropoda</taxon>
        <taxon>Crustacea</taxon>
        <taxon>Multicrustacea</taxon>
        <taxon>Hexanauplia</taxon>
        <taxon>Copepoda</taxon>
        <taxon>Siphonostomatoida</taxon>
        <taxon>Caligidae</taxon>
        <taxon>Caligus</taxon>
    </lineage>
</organism>
<dbReference type="EMBL" id="CP045899">
    <property type="protein sequence ID" value="QQP40655.1"/>
    <property type="molecule type" value="Genomic_DNA"/>
</dbReference>
<proteinExistence type="predicted"/>
<evidence type="ECO:0000313" key="2">
    <source>
        <dbReference type="Proteomes" id="UP000595437"/>
    </source>
</evidence>
<evidence type="ECO:0000313" key="1">
    <source>
        <dbReference type="EMBL" id="QQP40655.1"/>
    </source>
</evidence>
<name>A0A7T8GZC7_CALRO</name>
<dbReference type="AlphaFoldDB" id="A0A7T8GZC7"/>
<keyword evidence="2" id="KW-1185">Reference proteome</keyword>
<gene>
    <name evidence="1" type="ORF">FKW44_014779</name>
</gene>
<accession>A0A7T8GZC7</accession>